<proteinExistence type="predicted"/>
<evidence type="ECO:0000256" key="4">
    <source>
        <dbReference type="ARBA" id="ARBA00022989"/>
    </source>
</evidence>
<evidence type="ECO:0000256" key="6">
    <source>
        <dbReference type="SAM" id="Phobius"/>
    </source>
</evidence>
<comment type="caution">
    <text evidence="8">The sequence shown here is derived from an EMBL/GenBank/DDBJ whole genome shotgun (WGS) entry which is preliminary data.</text>
</comment>
<feature type="transmembrane region" description="Helical" evidence="6">
    <location>
        <begin position="133"/>
        <end position="153"/>
    </location>
</feature>
<keyword evidence="3 6" id="KW-0812">Transmembrane</keyword>
<evidence type="ECO:0000256" key="3">
    <source>
        <dbReference type="ARBA" id="ARBA00022692"/>
    </source>
</evidence>
<feature type="transmembrane region" description="Helical" evidence="6">
    <location>
        <begin position="287"/>
        <end position="307"/>
    </location>
</feature>
<organism evidence="8 9">
    <name type="scientific">Magnetospirillum fulvum MGU-K5</name>
    <dbReference type="NCBI Taxonomy" id="1316936"/>
    <lineage>
        <taxon>Bacteria</taxon>
        <taxon>Pseudomonadati</taxon>
        <taxon>Pseudomonadota</taxon>
        <taxon>Alphaproteobacteria</taxon>
        <taxon>Rhodospirillales</taxon>
        <taxon>Rhodospirillaceae</taxon>
        <taxon>Magnetospirillum</taxon>
    </lineage>
</organism>
<accession>S9TRI2</accession>
<evidence type="ECO:0000313" key="8">
    <source>
        <dbReference type="EMBL" id="EPY01125.1"/>
    </source>
</evidence>
<evidence type="ECO:0000256" key="1">
    <source>
        <dbReference type="ARBA" id="ARBA00004651"/>
    </source>
</evidence>
<comment type="subcellular location">
    <subcellularLocation>
        <location evidence="1">Cell membrane</location>
        <topology evidence="1">Multi-pass membrane protein</topology>
    </subcellularLocation>
</comment>
<dbReference type="InterPro" id="IPR018076">
    <property type="entry name" value="T2SS_GspF_dom"/>
</dbReference>
<dbReference type="Proteomes" id="UP000015350">
    <property type="component" value="Unassembled WGS sequence"/>
</dbReference>
<evidence type="ECO:0000259" key="7">
    <source>
        <dbReference type="Pfam" id="PF00482"/>
    </source>
</evidence>
<reference evidence="8 9" key="1">
    <citation type="submission" date="2013-04" db="EMBL/GenBank/DDBJ databases">
        <authorList>
            <person name="Kuznetsov B."/>
            <person name="Ivanovsky R."/>
        </authorList>
    </citation>
    <scope>NUCLEOTIDE SEQUENCE [LARGE SCALE GENOMIC DNA]</scope>
    <source>
        <strain evidence="8 9">MGU-K5</strain>
    </source>
</reference>
<evidence type="ECO:0000313" key="9">
    <source>
        <dbReference type="Proteomes" id="UP000015350"/>
    </source>
</evidence>
<sequence length="315" mass="33983">MAGTFPALVLLVAVAAAVSLGGLTYVSLNRPHLRIAERAKAEADATLERTLTVENNERGSVFTPVIRVMSRIADHLPIYDAAQRAKFSRSLLSAGIRHPMALRIFIVGKLGFGLLCAVIAAFALNAFPDLENVFYKMIAVFGGLFVGLILPEMGLDWVVKKRRAAIHQALPDVLDLMVICTNAGYSLSATLRRVSTEFAPISKPLADELAITADDISLRADPMAGLRNLADRTGIPALSAMVTTLIQSQRYGTPITHALKTLAKSERRARVLAMEEKGAKLSTKITIPMMILILPAVLILAGGPAFLRVMEVFGK</sequence>
<dbReference type="GO" id="GO:0005886">
    <property type="term" value="C:plasma membrane"/>
    <property type="evidence" value="ECO:0007669"/>
    <property type="project" value="UniProtKB-SubCell"/>
</dbReference>
<dbReference type="STRING" id="1316936.K678_12494"/>
<dbReference type="EMBL" id="AQPH01000051">
    <property type="protein sequence ID" value="EPY01125.1"/>
    <property type="molecule type" value="Genomic_DNA"/>
</dbReference>
<gene>
    <name evidence="8" type="ORF">K678_12494</name>
</gene>
<dbReference type="AlphaFoldDB" id="S9TRI2"/>
<keyword evidence="2" id="KW-1003">Cell membrane</keyword>
<dbReference type="PANTHER" id="PTHR35007:SF2">
    <property type="entry name" value="PILUS ASSEMBLE PROTEIN"/>
    <property type="match status" value="1"/>
</dbReference>
<dbReference type="RefSeq" id="WP_021132805.1">
    <property type="nucleotide sequence ID" value="NZ_AQPH01000051.1"/>
</dbReference>
<keyword evidence="5 6" id="KW-0472">Membrane</keyword>
<feature type="transmembrane region" description="Helical" evidence="6">
    <location>
        <begin position="104"/>
        <end position="127"/>
    </location>
</feature>
<keyword evidence="4 6" id="KW-1133">Transmembrane helix</keyword>
<feature type="domain" description="Type II secretion system protein GspF" evidence="7">
    <location>
        <begin position="174"/>
        <end position="299"/>
    </location>
</feature>
<evidence type="ECO:0000256" key="2">
    <source>
        <dbReference type="ARBA" id="ARBA00022475"/>
    </source>
</evidence>
<protein>
    <submittedName>
        <fullName evidence="8">Type II secretion system protein F domain-containing protein</fullName>
    </submittedName>
</protein>
<name>S9TRI2_MAGFU</name>
<dbReference type="PANTHER" id="PTHR35007">
    <property type="entry name" value="INTEGRAL MEMBRANE PROTEIN-RELATED"/>
    <property type="match status" value="1"/>
</dbReference>
<dbReference type="eggNOG" id="COG2064">
    <property type="taxonomic scope" value="Bacteria"/>
</dbReference>
<dbReference type="Pfam" id="PF00482">
    <property type="entry name" value="T2SSF"/>
    <property type="match status" value="1"/>
</dbReference>
<feature type="transmembrane region" description="Helical" evidence="6">
    <location>
        <begin position="6"/>
        <end position="28"/>
    </location>
</feature>
<dbReference type="OrthoDB" id="9810662at2"/>
<evidence type="ECO:0000256" key="5">
    <source>
        <dbReference type="ARBA" id="ARBA00023136"/>
    </source>
</evidence>